<gene>
    <name evidence="1" type="ORF">ACFSQJ_15430</name>
</gene>
<organism evidence="1 2">
    <name type="scientific">Croceitalea marina</name>
    <dbReference type="NCBI Taxonomy" id="1775166"/>
    <lineage>
        <taxon>Bacteria</taxon>
        <taxon>Pseudomonadati</taxon>
        <taxon>Bacteroidota</taxon>
        <taxon>Flavobacteriia</taxon>
        <taxon>Flavobacteriales</taxon>
        <taxon>Flavobacteriaceae</taxon>
        <taxon>Croceitalea</taxon>
    </lineage>
</organism>
<keyword evidence="2" id="KW-1185">Reference proteome</keyword>
<dbReference type="RefSeq" id="WP_377767861.1">
    <property type="nucleotide sequence ID" value="NZ_JBHULB010000077.1"/>
</dbReference>
<dbReference type="EMBL" id="JBHULB010000077">
    <property type="protein sequence ID" value="MFD2588330.1"/>
    <property type="molecule type" value="Genomic_DNA"/>
</dbReference>
<protein>
    <submittedName>
        <fullName evidence="1">Nucleotidyl transferase AbiEii/AbiGii toxin family protein</fullName>
    </submittedName>
</protein>
<name>A0ABW5N0R9_9FLAO</name>
<dbReference type="InterPro" id="IPR014942">
    <property type="entry name" value="AbiEii"/>
</dbReference>
<comment type="caution">
    <text evidence="1">The sequence shown here is derived from an EMBL/GenBank/DDBJ whole genome shotgun (WGS) entry which is preliminary data.</text>
</comment>
<evidence type="ECO:0000313" key="2">
    <source>
        <dbReference type="Proteomes" id="UP001597526"/>
    </source>
</evidence>
<dbReference type="Pfam" id="PF08843">
    <property type="entry name" value="AbiEii"/>
    <property type="match status" value="1"/>
</dbReference>
<dbReference type="GO" id="GO:0016740">
    <property type="term" value="F:transferase activity"/>
    <property type="evidence" value="ECO:0007669"/>
    <property type="project" value="UniProtKB-KW"/>
</dbReference>
<dbReference type="Gene3D" id="3.10.450.620">
    <property type="entry name" value="JHP933, nucleotidyltransferase-like core domain"/>
    <property type="match status" value="1"/>
</dbReference>
<evidence type="ECO:0000313" key="1">
    <source>
        <dbReference type="EMBL" id="MFD2588330.1"/>
    </source>
</evidence>
<proteinExistence type="predicted"/>
<accession>A0ABW5N0R9</accession>
<reference evidence="2" key="1">
    <citation type="journal article" date="2019" name="Int. J. Syst. Evol. Microbiol.">
        <title>The Global Catalogue of Microorganisms (GCM) 10K type strain sequencing project: providing services to taxonomists for standard genome sequencing and annotation.</title>
        <authorList>
            <consortium name="The Broad Institute Genomics Platform"/>
            <consortium name="The Broad Institute Genome Sequencing Center for Infectious Disease"/>
            <person name="Wu L."/>
            <person name="Ma J."/>
        </authorList>
    </citation>
    <scope>NUCLEOTIDE SEQUENCE [LARGE SCALE GENOMIC DNA]</scope>
    <source>
        <strain evidence="2">KCTC 52368</strain>
    </source>
</reference>
<keyword evidence="1" id="KW-0808">Transferase</keyword>
<sequence length="300" mass="34096">MANYKSQVALLLNVLPEVAKEECFALHGGTAINLFVREMPRLSVDIDLTYIPLEDRAIAFQNINKALARIKSSIEAIVPNTKVIPKPNELKLQISNGQAQIKLEVNQGIRGIIDETTKMQLCETAQEAFDAFCEIQVVPVGQLYGGKICAALDRQHPRDLFDVKYLLENEGFTDVIKKGVVFGLLSSKRPINEMLNPHLLDQRTAMINQFEGMSDKPFTYDDFETTRNLLIQTIHENLTDSNKEFLLSFENGTPDWSLYDFEAFPSAQWKLQNILKLKEFNADKHSEQIEKLKSTFQNNT</sequence>
<dbReference type="Proteomes" id="UP001597526">
    <property type="component" value="Unassembled WGS sequence"/>
</dbReference>